<organism evidence="1 2">
    <name type="scientific">Microbacterium maritypicum</name>
    <name type="common">Microbacterium liquefaciens</name>
    <dbReference type="NCBI Taxonomy" id="33918"/>
    <lineage>
        <taxon>Bacteria</taxon>
        <taxon>Bacillati</taxon>
        <taxon>Actinomycetota</taxon>
        <taxon>Actinomycetes</taxon>
        <taxon>Micrococcales</taxon>
        <taxon>Microbacteriaceae</taxon>
        <taxon>Microbacterium</taxon>
    </lineage>
</organism>
<proteinExistence type="predicted"/>
<name>A0ACD4B7N8_MICMQ</name>
<accession>A0ACD4B7N8</accession>
<keyword evidence="2" id="KW-1185">Reference proteome</keyword>
<evidence type="ECO:0000313" key="2">
    <source>
        <dbReference type="Proteomes" id="UP001060245"/>
    </source>
</evidence>
<gene>
    <name evidence="1" type="ORF">NMQ05_02505</name>
</gene>
<reference evidence="1" key="1">
    <citation type="submission" date="2022-07" db="EMBL/GenBank/DDBJ databases">
        <title>Complete genome of DND4.</title>
        <authorList>
            <person name="Cao G."/>
        </authorList>
    </citation>
    <scope>NUCLEOTIDE SEQUENCE</scope>
    <source>
        <strain evidence="1">DND4</strain>
    </source>
</reference>
<evidence type="ECO:0000313" key="1">
    <source>
        <dbReference type="EMBL" id="UTT53473.1"/>
    </source>
</evidence>
<dbReference type="EMBL" id="CP101471">
    <property type="protein sequence ID" value="UTT53473.1"/>
    <property type="molecule type" value="Genomic_DNA"/>
</dbReference>
<sequence>MDSSNGRSRRLRAAGARRRYRLLLRRSNVEIRLERCSSIVYGEKTSKTVSPGGMLAYDNEAIYELHEQLTQKVAQMSEAIAQAGSEPAEDPSGQVSVRIDADSIDISIGSFWRASIRPEDLSGVILETVNTVLLSRLEAWGKSFTDDAPSAPSLPIPSPAISANEISDLVASADGDVFHRNVNRFIDTFSTQLDSTLAALTERANQVHRGEDAQSNVKIDLDSRGVLVGLEFDPEWLRSADGGEVTDTIRASMSKARESVTAATPSVPFEGTPLAEYAEGIADPVELIRMLTRGS</sequence>
<dbReference type="Proteomes" id="UP001060245">
    <property type="component" value="Chromosome"/>
</dbReference>
<protein>
    <submittedName>
        <fullName evidence="1">Uncharacterized protein</fullName>
    </submittedName>
</protein>